<keyword evidence="8 10" id="KW-0720">Serine protease</keyword>
<dbReference type="eggNOG" id="COG1404">
    <property type="taxonomic scope" value="Bacteria"/>
</dbReference>
<dbReference type="InterPro" id="IPR050131">
    <property type="entry name" value="Peptidase_S8_subtilisin-like"/>
</dbReference>
<evidence type="ECO:0000256" key="10">
    <source>
        <dbReference type="PROSITE-ProRule" id="PRU01240"/>
    </source>
</evidence>
<feature type="domain" description="C5a peptidase/Subtilisin-like protease SBT2-like Fn3-like" evidence="17">
    <location>
        <begin position="724"/>
        <end position="834"/>
    </location>
</feature>
<sequence length="1944" mass="203207">MQTKVKKLPFLLTASVTVGMLASLPLGGVQAFAQGNQQKGTASTALTPASNLSRKVSAPLAARSAVDSRQESINAAITAQLAAKKIDYSKLTKEQQQNVYVDVVVQMSAAPASTNGSLISQYSSTAQIQEETRKVIAAQDSIKKAVQKITGQTASESYGYVVNGFATKAKVHDLEAIKKVAGVKSVTVNTVYYPSEANANSMANVQSVWSAYKYKGEGTVVSVIDTGIDPNHKDMRLSSEKNVKLTKSSVAKFIKKAKHGKYFTAKVPYGFNYADNNTIITDDSPDDQHGMHVAGIIGANGTGSNPATSVVGVAPEAQLLAMKVFTNSDTSSTTGTTTIVAAVEDSAKIGADVLNMSLGSTSGNQTLDDPEQAAVKNANDSGTAAVISAGNSGTTGSKTEGVNKDYYGLDDLETVGSPGTSRGATTVASAENSKVTTQAVTISDGTAFTLGPEAIQLSSNDYTQAFNKKKFYVVKDANGNLSTGNASDYTADVKGKIAIVKRGSLTFTDKQQYAQAAGAAGLIIVNNQNTTVPLTSILLNAGFPTFGLSGVTGQKLVDWVTAHPDDALTVTIAQTLLDNAVYAADPMSTFTSYGPVSDLSFKPDITAPGGNIWSTQNNNGYTNMSGTSMASPFVAGSQALLKQAMTNKNNKFYSYYTKLKGSKLTDFIKTVEMNTAQPINDSKHSNAIVSPRRQGAGMVDVKAAIDALENNPSTVVSANGYPAVELKYFTSTSKTFTLTFTNPTKKTLTYTMDSNEDTNAVYTSATEPSTGVLYDVKIDGASITTKQKISVKAGKTSKVTFSLNLPTTFDQQKFVEGYLNFKGNDGSRLNIPYMGFFGDWNRESIVDPVNGIAFSPDEGNTGTIPLLVSKAAGKIYYGGLTYDSEGNLVVDPSTVAFSTDPNALYNKIGMQYYLLRNIKDVKVDILTSEGKKVTTLYTSTDEVKSYYYSNGGRYIYFKPPTWDGTYYDQSTGKTVTAADGKYIYRLSATPQGGDKVQTYDLNFTLDSQAPEVRSIDLASKTVNGKTSYYVTAEVKDNLSGLNSDKAAATAVNHVVNNDATFTETGTTEDGYTTIEVPLTPAQAATVADGSNVLELYLTDNAGNPADEVATAQKPDSVSYSLVMGKGGLPAKISSVTAGYTGGTNGGTYTFTGTYPVRLYGTYTDSASVIHNLTVSYDAEDNFFASRLPLEAKDYTSTVSLYTNAAHTKLVKSYTVQVRLAAPQVTATVDDGSGQTSESTVTVTGKVSDDTVAVAVASSASSRAVTASIAADHTYTAQVPVTYGSNTITVTAADADGNRTTVNKTVTSSYDTNVLSNAVTFYNGITFGQNEITANSRYYDAKAGTVTVTGKVKHSTTTLTVDGKNVNINDDLTFSVTLKVGKQGMKTFSVIIGDSSQNKTIQDTLVFVLDSVPPTLTLKNPTNRTVYTTNPSYRIRGTATDNLNYLSLAINGSQVKSQYADIDYNSTKKGKMTIDETVTLVPGKNVLTVTVSDAGGNKTSKTITVEYSPKTTLAKPNVNAQSADKTKAVTLKAAPAAQGQTVLYSIDGGQTYGPVPAEGLTVTANRTVQFKSSDAYGNESAPLAYTVDTIVTNGTAANPEQKSALTSSLAAAQKLLASGKYSDSSQATVKAVLAAAQQTLNQADPQAAALAETEVKLQTAVNQLQNKISQDDQDDVINQISSAKDVLGTDATTADASTGRTFQSELNDLASLVASGTTTAQQAQARLNAIATAAVNQAAARVKAASNQAQAQATQTKNPGKAAAQSGRALADRQTARKAEETAKKAAAAQAAANAATDPAEKLAAVQKLKYLSTQAAATAAATTARAQVAQTLSERNSKAASANADSILTQAVKNAQAAAAKSPADAKAKSATQKGDQKQAGQAADGSSAAAGQAAQTAAANQAGSASASTASPAGQGVYALVSIMAAVAAVSAAIVLSRRKGTR</sequence>
<dbReference type="InterPro" id="IPR036852">
    <property type="entry name" value="Peptidase_S8/S53_dom_sf"/>
</dbReference>
<dbReference type="GO" id="GO:0004252">
    <property type="term" value="F:serine-type endopeptidase activity"/>
    <property type="evidence" value="ECO:0007669"/>
    <property type="project" value="UniProtKB-UniRule"/>
</dbReference>
<evidence type="ECO:0000256" key="8">
    <source>
        <dbReference type="ARBA" id="ARBA00022825"/>
    </source>
</evidence>
<dbReference type="SUPFAM" id="SSF52743">
    <property type="entry name" value="Subtilisin-like"/>
    <property type="match status" value="1"/>
</dbReference>
<feature type="compositionally biased region" description="Basic and acidic residues" evidence="12">
    <location>
        <begin position="1769"/>
        <end position="1779"/>
    </location>
</feature>
<dbReference type="InterPro" id="IPR022398">
    <property type="entry name" value="Peptidase_S8_His-AS"/>
</dbReference>
<dbReference type="EMBL" id="ADCX01000004">
    <property type="protein sequence ID" value="EFG27243.2"/>
    <property type="molecule type" value="Genomic_DNA"/>
</dbReference>
<dbReference type="InterPro" id="IPR013783">
    <property type="entry name" value="Ig-like_fold"/>
</dbReference>
<dbReference type="InterPro" id="IPR023827">
    <property type="entry name" value="Peptidase_S8_Asp-AS"/>
</dbReference>
<organism evidence="18 19">
    <name type="scientific">Scardovia inopinata F0304</name>
    <dbReference type="NCBI Taxonomy" id="641146"/>
    <lineage>
        <taxon>Bacteria</taxon>
        <taxon>Bacillati</taxon>
        <taxon>Actinomycetota</taxon>
        <taxon>Actinomycetes</taxon>
        <taxon>Bifidobacteriales</taxon>
        <taxon>Bifidobacteriaceae</taxon>
        <taxon>Scardovia</taxon>
    </lineage>
</organism>
<keyword evidence="3" id="KW-0964">Secreted</keyword>
<name>W5IK47_SCAIO</name>
<keyword evidence="4 10" id="KW-0645">Protease</keyword>
<dbReference type="HOGENOM" id="CLU_001299_0_0_11"/>
<dbReference type="GO" id="GO:0006508">
    <property type="term" value="P:proteolysis"/>
    <property type="evidence" value="ECO:0007669"/>
    <property type="project" value="UniProtKB-KW"/>
</dbReference>
<feature type="domain" description="PA" evidence="16">
    <location>
        <begin position="482"/>
        <end position="556"/>
    </location>
</feature>
<dbReference type="Proteomes" id="UP000005777">
    <property type="component" value="Unassembled WGS sequence"/>
</dbReference>
<comment type="caution">
    <text evidence="18">The sequence shown here is derived from an EMBL/GenBank/DDBJ whole genome shotgun (WGS) entry which is preliminary data.</text>
</comment>
<dbReference type="Gene3D" id="3.40.50.200">
    <property type="entry name" value="Peptidase S8/S53 domain"/>
    <property type="match status" value="1"/>
</dbReference>
<dbReference type="InterPro" id="IPR000209">
    <property type="entry name" value="Peptidase_S8/S53_dom"/>
</dbReference>
<feature type="active site" description="Charge relay system" evidence="9 10">
    <location>
        <position position="628"/>
    </location>
</feature>
<dbReference type="GO" id="GO:0016020">
    <property type="term" value="C:membrane"/>
    <property type="evidence" value="ECO:0007669"/>
    <property type="project" value="InterPro"/>
</dbReference>
<evidence type="ECO:0000256" key="13">
    <source>
        <dbReference type="SAM" id="Phobius"/>
    </source>
</evidence>
<keyword evidence="6" id="KW-0677">Repeat</keyword>
<keyword evidence="13" id="KW-0472">Membrane</keyword>
<comment type="similarity">
    <text evidence="1 10 11">Belongs to the peptidase S8 family.</text>
</comment>
<dbReference type="InterPro" id="IPR015500">
    <property type="entry name" value="Peptidase_S8_subtilisin-rel"/>
</dbReference>
<evidence type="ECO:0000256" key="7">
    <source>
        <dbReference type="ARBA" id="ARBA00022801"/>
    </source>
</evidence>
<dbReference type="PANTHER" id="PTHR43806:SF11">
    <property type="entry name" value="CEREVISIN-RELATED"/>
    <property type="match status" value="1"/>
</dbReference>
<dbReference type="Gene3D" id="1.20.120.1850">
    <property type="entry name" value="Ebh helix bundles repeating unit (S and A modules)"/>
    <property type="match status" value="1"/>
</dbReference>
<dbReference type="Pfam" id="PF02225">
    <property type="entry name" value="PA"/>
    <property type="match status" value="1"/>
</dbReference>
<dbReference type="SUPFAM" id="SSF52025">
    <property type="entry name" value="PA domain"/>
    <property type="match status" value="1"/>
</dbReference>
<keyword evidence="2" id="KW-0134">Cell wall</keyword>
<evidence type="ECO:0000256" key="12">
    <source>
        <dbReference type="SAM" id="MobiDB-lite"/>
    </source>
</evidence>
<protein>
    <submittedName>
        <fullName evidence="18">Uncharacterized protein</fullName>
    </submittedName>
</protein>
<reference evidence="18 19" key="1">
    <citation type="submission" date="2012-01" db="EMBL/GenBank/DDBJ databases">
        <title>The Genome Sequence of Scardovia inopinata F0304.</title>
        <authorList>
            <consortium name="The Broad Institute Genome Sequencing Platform"/>
            <person name="Earl A."/>
            <person name="Ward D."/>
            <person name="Feldgarden M."/>
            <person name="Gevers D."/>
            <person name="Izard J."/>
            <person name="Baranova O.V."/>
            <person name="Blanton J.M."/>
            <person name="Tanner A.C."/>
            <person name="Dewhirst F.E."/>
            <person name="Young S.K."/>
            <person name="Zeng Q."/>
            <person name="Gargeya S."/>
            <person name="Fitzgerald M."/>
            <person name="Haas B."/>
            <person name="Abouelleil A."/>
            <person name="Alvarado L."/>
            <person name="Arachchi H.M."/>
            <person name="Berlin A."/>
            <person name="Chapman S.B."/>
            <person name="Gearin G."/>
            <person name="Goldberg J."/>
            <person name="Griggs A."/>
            <person name="Gujja S."/>
            <person name="Hansen M."/>
            <person name="Heiman D."/>
            <person name="Howarth C."/>
            <person name="Larimer J."/>
            <person name="Lui A."/>
            <person name="MacDonald P.J."/>
            <person name="McCowen C."/>
            <person name="Montmayeur A."/>
            <person name="Murphy C."/>
            <person name="Neiman D."/>
            <person name="Pearson M."/>
            <person name="Priest M."/>
            <person name="Roberts A."/>
            <person name="Saif S."/>
            <person name="Shea T."/>
            <person name="Sisk P."/>
            <person name="Stolte C."/>
            <person name="Sykes S."/>
            <person name="Wortman J."/>
            <person name="Nusbaum C."/>
            <person name="Birren B."/>
        </authorList>
    </citation>
    <scope>NUCLEOTIDE SEQUENCE [LARGE SCALE GENOMIC DNA]</scope>
    <source>
        <strain evidence="18 19">F0304</strain>
    </source>
</reference>
<evidence type="ECO:0000256" key="14">
    <source>
        <dbReference type="SAM" id="SignalP"/>
    </source>
</evidence>
<feature type="region of interest" description="Disordered" evidence="12">
    <location>
        <begin position="1748"/>
        <end position="1779"/>
    </location>
</feature>
<dbReference type="PROSITE" id="PS00136">
    <property type="entry name" value="SUBTILASE_ASP"/>
    <property type="match status" value="1"/>
</dbReference>
<evidence type="ECO:0000256" key="4">
    <source>
        <dbReference type="ARBA" id="ARBA00022670"/>
    </source>
</evidence>
<keyword evidence="13" id="KW-1133">Transmembrane helix</keyword>
<dbReference type="PROSITE" id="PS51892">
    <property type="entry name" value="SUBTILASE"/>
    <property type="match status" value="1"/>
</dbReference>
<dbReference type="Pfam" id="PF00082">
    <property type="entry name" value="Peptidase_S8"/>
    <property type="match status" value="1"/>
</dbReference>
<keyword evidence="7 10" id="KW-0378">Hydrolase</keyword>
<dbReference type="CDD" id="cd07475">
    <property type="entry name" value="Peptidases_S8_C5a_Peptidase"/>
    <property type="match status" value="1"/>
</dbReference>
<dbReference type="Gene3D" id="2.60.40.4070">
    <property type="match status" value="1"/>
</dbReference>
<evidence type="ECO:0000259" key="16">
    <source>
        <dbReference type="Pfam" id="PF02225"/>
    </source>
</evidence>
<evidence type="ECO:0000256" key="5">
    <source>
        <dbReference type="ARBA" id="ARBA00022729"/>
    </source>
</evidence>
<feature type="chain" id="PRO_5004862245" evidence="14">
    <location>
        <begin position="34"/>
        <end position="1944"/>
    </location>
</feature>
<evidence type="ECO:0000256" key="6">
    <source>
        <dbReference type="ARBA" id="ARBA00022737"/>
    </source>
</evidence>
<accession>W5IK47</accession>
<dbReference type="GO" id="GO:0005975">
    <property type="term" value="P:carbohydrate metabolic process"/>
    <property type="evidence" value="ECO:0007669"/>
    <property type="project" value="UniProtKB-ARBA"/>
</dbReference>
<keyword evidence="13" id="KW-0812">Transmembrane</keyword>
<feature type="signal peptide" evidence="14">
    <location>
        <begin position="1"/>
        <end position="33"/>
    </location>
</feature>
<dbReference type="Gene3D" id="2.60.40.10">
    <property type="entry name" value="Immunoglobulins"/>
    <property type="match status" value="2"/>
</dbReference>
<dbReference type="PRINTS" id="PR00723">
    <property type="entry name" value="SUBTILISIN"/>
</dbReference>
<evidence type="ECO:0000256" key="9">
    <source>
        <dbReference type="PIRSR" id="PIRSR615500-1"/>
    </source>
</evidence>
<evidence type="ECO:0000259" key="17">
    <source>
        <dbReference type="Pfam" id="PF06280"/>
    </source>
</evidence>
<dbReference type="Pfam" id="PF06280">
    <property type="entry name" value="fn3_5"/>
    <property type="match status" value="1"/>
</dbReference>
<dbReference type="InterPro" id="IPR003137">
    <property type="entry name" value="PA_domain"/>
</dbReference>
<keyword evidence="19" id="KW-1185">Reference proteome</keyword>
<evidence type="ECO:0000256" key="2">
    <source>
        <dbReference type="ARBA" id="ARBA00022512"/>
    </source>
</evidence>
<feature type="compositionally biased region" description="Low complexity" evidence="12">
    <location>
        <begin position="1748"/>
        <end position="1757"/>
    </location>
</feature>
<dbReference type="InterPro" id="IPR034216">
    <property type="entry name" value="C5a_Peptidase"/>
</dbReference>
<dbReference type="InterPro" id="IPR010435">
    <property type="entry name" value="C5a/SBT2-like_Fn3"/>
</dbReference>
<dbReference type="InterPro" id="IPR046450">
    <property type="entry name" value="PA_dom_sf"/>
</dbReference>
<evidence type="ECO:0000259" key="15">
    <source>
        <dbReference type="Pfam" id="PF00082"/>
    </source>
</evidence>
<feature type="domain" description="Peptidase S8/S53" evidence="15">
    <location>
        <begin position="216"/>
        <end position="697"/>
    </location>
</feature>
<dbReference type="PANTHER" id="PTHR43806">
    <property type="entry name" value="PEPTIDASE S8"/>
    <property type="match status" value="1"/>
</dbReference>
<dbReference type="Gene3D" id="3.50.30.30">
    <property type="match status" value="1"/>
</dbReference>
<gene>
    <name evidence="18" type="ORF">HMPREF9020_00882</name>
</gene>
<dbReference type="Pfam" id="PF09136">
    <property type="entry name" value="Glucodextran_B"/>
    <property type="match status" value="1"/>
</dbReference>
<dbReference type="PROSITE" id="PS00138">
    <property type="entry name" value="SUBTILASE_SER"/>
    <property type="match status" value="1"/>
</dbReference>
<dbReference type="InterPro" id="IPR023828">
    <property type="entry name" value="Peptidase_S8_Ser-AS"/>
</dbReference>
<dbReference type="RefSeq" id="WP_040590639.1">
    <property type="nucleotide sequence ID" value="NZ_GG770225.1"/>
</dbReference>
<evidence type="ECO:0000256" key="1">
    <source>
        <dbReference type="ARBA" id="ARBA00011073"/>
    </source>
</evidence>
<feature type="region of interest" description="Disordered" evidence="12">
    <location>
        <begin position="1863"/>
        <end position="1888"/>
    </location>
</feature>
<proteinExistence type="inferred from homology"/>
<feature type="active site" description="Charge relay system" evidence="9 10">
    <location>
        <position position="225"/>
    </location>
</feature>
<evidence type="ECO:0000256" key="3">
    <source>
        <dbReference type="ARBA" id="ARBA00022525"/>
    </source>
</evidence>
<evidence type="ECO:0000256" key="11">
    <source>
        <dbReference type="RuleBase" id="RU003355"/>
    </source>
</evidence>
<evidence type="ECO:0000313" key="18">
    <source>
        <dbReference type="EMBL" id="EFG27243.2"/>
    </source>
</evidence>
<feature type="transmembrane region" description="Helical" evidence="13">
    <location>
        <begin position="1917"/>
        <end position="1937"/>
    </location>
</feature>
<dbReference type="Gene3D" id="2.60.40.1710">
    <property type="entry name" value="Subtilisin-like superfamily"/>
    <property type="match status" value="1"/>
</dbReference>
<evidence type="ECO:0000313" key="19">
    <source>
        <dbReference type="Proteomes" id="UP000005777"/>
    </source>
</evidence>
<feature type="active site" description="Charge relay system" evidence="9 10">
    <location>
        <position position="289"/>
    </location>
</feature>
<keyword evidence="5 14" id="KW-0732">Signal</keyword>
<dbReference type="PROSITE" id="PS00137">
    <property type="entry name" value="SUBTILASE_HIS"/>
    <property type="match status" value="1"/>
</dbReference>